<organism evidence="7 8">
    <name type="scientific">Crystallibacter crystallopoietes</name>
    <dbReference type="NCBI Taxonomy" id="37928"/>
    <lineage>
        <taxon>Bacteria</taxon>
        <taxon>Bacillati</taxon>
        <taxon>Actinomycetota</taxon>
        <taxon>Actinomycetes</taxon>
        <taxon>Micrococcales</taxon>
        <taxon>Micrococcaceae</taxon>
        <taxon>Crystallibacter</taxon>
    </lineage>
</organism>
<proteinExistence type="predicted"/>
<keyword evidence="8" id="KW-1185">Reference proteome</keyword>
<dbReference type="Proteomes" id="UP000181917">
    <property type="component" value="Unassembled WGS sequence"/>
</dbReference>
<keyword evidence="3 6" id="KW-0812">Transmembrane</keyword>
<feature type="transmembrane region" description="Helical" evidence="6">
    <location>
        <begin position="183"/>
        <end position="202"/>
    </location>
</feature>
<accession>A0A1H1B103</accession>
<dbReference type="InterPro" id="IPR019108">
    <property type="entry name" value="Caa3_assmbl_CtaG-rel"/>
</dbReference>
<keyword evidence="4 6" id="KW-1133">Transmembrane helix</keyword>
<feature type="transmembrane region" description="Helical" evidence="6">
    <location>
        <begin position="42"/>
        <end position="62"/>
    </location>
</feature>
<feature type="transmembrane region" description="Helical" evidence="6">
    <location>
        <begin position="6"/>
        <end position="30"/>
    </location>
</feature>
<reference evidence="7 8" key="1">
    <citation type="submission" date="2016-10" db="EMBL/GenBank/DDBJ databases">
        <authorList>
            <person name="de Groot N.N."/>
        </authorList>
    </citation>
    <scope>NUCLEOTIDE SEQUENCE [LARGE SCALE GENOMIC DNA]</scope>
    <source>
        <strain evidence="7 8">DSM 20117</strain>
    </source>
</reference>
<name>A0A1H1B103_9MICC</name>
<dbReference type="GO" id="GO:0005886">
    <property type="term" value="C:plasma membrane"/>
    <property type="evidence" value="ECO:0007669"/>
    <property type="project" value="UniProtKB-SubCell"/>
</dbReference>
<protein>
    <submittedName>
        <fullName evidence="7">Putative membrane protein</fullName>
    </submittedName>
</protein>
<dbReference type="AlphaFoldDB" id="A0A1H1B103"/>
<evidence type="ECO:0000256" key="5">
    <source>
        <dbReference type="ARBA" id="ARBA00023136"/>
    </source>
</evidence>
<feature type="transmembrane region" description="Helical" evidence="6">
    <location>
        <begin position="68"/>
        <end position="88"/>
    </location>
</feature>
<feature type="transmembrane region" description="Helical" evidence="6">
    <location>
        <begin position="118"/>
        <end position="137"/>
    </location>
</feature>
<evidence type="ECO:0000256" key="4">
    <source>
        <dbReference type="ARBA" id="ARBA00022989"/>
    </source>
</evidence>
<evidence type="ECO:0000313" key="8">
    <source>
        <dbReference type="Proteomes" id="UP000181917"/>
    </source>
</evidence>
<evidence type="ECO:0000256" key="1">
    <source>
        <dbReference type="ARBA" id="ARBA00004651"/>
    </source>
</evidence>
<evidence type="ECO:0000313" key="7">
    <source>
        <dbReference type="EMBL" id="SDQ45597.1"/>
    </source>
</evidence>
<gene>
    <name evidence="7" type="ORF">SAMN04489742_1185</name>
</gene>
<evidence type="ECO:0000256" key="3">
    <source>
        <dbReference type="ARBA" id="ARBA00022692"/>
    </source>
</evidence>
<feature type="transmembrane region" description="Helical" evidence="6">
    <location>
        <begin position="222"/>
        <end position="239"/>
    </location>
</feature>
<feature type="transmembrane region" description="Helical" evidence="6">
    <location>
        <begin position="149"/>
        <end position="171"/>
    </location>
</feature>
<dbReference type="RefSeq" id="WP_074699634.1">
    <property type="nucleotide sequence ID" value="NZ_CP018863.1"/>
</dbReference>
<dbReference type="STRING" id="37928.SAMN04489742_1185"/>
<evidence type="ECO:0000256" key="2">
    <source>
        <dbReference type="ARBA" id="ARBA00022475"/>
    </source>
</evidence>
<evidence type="ECO:0000256" key="6">
    <source>
        <dbReference type="SAM" id="Phobius"/>
    </source>
</evidence>
<comment type="subcellular location">
    <subcellularLocation>
        <location evidence="1">Cell membrane</location>
        <topology evidence="1">Multi-pass membrane protein</topology>
    </subcellularLocation>
</comment>
<sequence>MHDHGGFLLEAALFLPALVAVAAYLFSAASPRIAGAWPKRRSACFILGMITAASTFAGPLAALGHQDFTANVAAHVLAGMVAPLFLVLSRPVTLALRTLQVVPARRLSALLKSKPARVLTDPSVAAILNVGGMWVMYRTALYQGMQDSVLIHWLVMGHVLAAGYLFTAAIVGRDPAPHRPKHGYRCTVLVVTIAAHNVLAKSLYAMPPAGVPTGQAETGGQLMYYAGGAVELALIILLWHQWYRTGARKVPAAVVRSSSTGPAA</sequence>
<dbReference type="OrthoDB" id="5024156at2"/>
<dbReference type="Pfam" id="PF09678">
    <property type="entry name" value="Caa3_CtaG"/>
    <property type="match status" value="1"/>
</dbReference>
<keyword evidence="5 6" id="KW-0472">Membrane</keyword>
<dbReference type="EMBL" id="FNKH01000002">
    <property type="protein sequence ID" value="SDQ45597.1"/>
    <property type="molecule type" value="Genomic_DNA"/>
</dbReference>
<dbReference type="KEGG" id="acry:AC20117_11410"/>
<keyword evidence="2" id="KW-1003">Cell membrane</keyword>